<keyword evidence="8 18" id="KW-1133">Transmembrane helix</keyword>
<evidence type="ECO:0000256" key="7">
    <source>
        <dbReference type="ARBA" id="ARBA00022927"/>
    </source>
</evidence>
<evidence type="ECO:0000313" key="21">
    <source>
        <dbReference type="Proteomes" id="UP000316181"/>
    </source>
</evidence>
<evidence type="ECO:0000256" key="5">
    <source>
        <dbReference type="ARBA" id="ARBA00022475"/>
    </source>
</evidence>
<dbReference type="InterPro" id="IPR028055">
    <property type="entry name" value="YidC/Oxa/ALB_C"/>
</dbReference>
<dbReference type="RefSeq" id="WP_246043567.1">
    <property type="nucleotide sequence ID" value="NZ_BAAATB010000002.1"/>
</dbReference>
<evidence type="ECO:0000256" key="12">
    <source>
        <dbReference type="ARBA" id="ARBA00026028"/>
    </source>
</evidence>
<evidence type="ECO:0000256" key="10">
    <source>
        <dbReference type="ARBA" id="ARBA00023186"/>
    </source>
</evidence>
<evidence type="ECO:0000256" key="17">
    <source>
        <dbReference type="SAM" id="MobiDB-lite"/>
    </source>
</evidence>
<dbReference type="EMBL" id="VFNV01000001">
    <property type="protein sequence ID" value="TQK76686.1"/>
    <property type="molecule type" value="Genomic_DNA"/>
</dbReference>
<feature type="transmembrane region" description="Helical" evidence="18">
    <location>
        <begin position="220"/>
        <end position="244"/>
    </location>
</feature>
<evidence type="ECO:0000256" key="6">
    <source>
        <dbReference type="ARBA" id="ARBA00022692"/>
    </source>
</evidence>
<evidence type="ECO:0000256" key="13">
    <source>
        <dbReference type="ARBA" id="ARBA00031538"/>
    </source>
</evidence>
<proteinExistence type="inferred from homology"/>
<dbReference type="PANTHER" id="PTHR12428">
    <property type="entry name" value="OXA1"/>
    <property type="match status" value="1"/>
</dbReference>
<comment type="caution">
    <text evidence="20">The sequence shown here is derived from an EMBL/GenBank/DDBJ whole genome shotgun (WGS) entry which is preliminary data.</text>
</comment>
<comment type="function">
    <text evidence="11">Required for the insertion and/or proper folding and/or complex formation of integral membrane proteins into the membrane. Involved in integration of membrane proteins that insert both dependently and independently of the Sec translocase complex, as well as at least some lipoproteins. Aids folding of multispanning membrane proteins.</text>
</comment>
<reference evidence="20 21" key="1">
    <citation type="submission" date="2019-06" db="EMBL/GenBank/DDBJ databases">
        <title>Sequencing the genomes of 1000 actinobacteria strains.</title>
        <authorList>
            <person name="Klenk H.-P."/>
        </authorList>
    </citation>
    <scope>NUCLEOTIDE SEQUENCE [LARGE SCALE GENOMIC DNA]</scope>
    <source>
        <strain evidence="20 21">DSM 10596</strain>
    </source>
</reference>
<dbReference type="Proteomes" id="UP000316181">
    <property type="component" value="Unassembled WGS sequence"/>
</dbReference>
<dbReference type="InterPro" id="IPR001708">
    <property type="entry name" value="YidC/ALB3/OXA1/COX18"/>
</dbReference>
<organism evidence="20 21">
    <name type="scientific">Rarobacter incanus</name>
    <dbReference type="NCBI Taxonomy" id="153494"/>
    <lineage>
        <taxon>Bacteria</taxon>
        <taxon>Bacillati</taxon>
        <taxon>Actinomycetota</taxon>
        <taxon>Actinomycetes</taxon>
        <taxon>Micrococcales</taxon>
        <taxon>Rarobacteraceae</taxon>
        <taxon>Rarobacter</taxon>
    </lineage>
</organism>
<evidence type="ECO:0000256" key="16">
    <source>
        <dbReference type="RuleBase" id="RU003945"/>
    </source>
</evidence>
<feature type="compositionally biased region" description="Basic residues" evidence="17">
    <location>
        <begin position="309"/>
        <end position="320"/>
    </location>
</feature>
<gene>
    <name evidence="20" type="ORF">FB389_1376</name>
</gene>
<keyword evidence="21" id="KW-1185">Reference proteome</keyword>
<keyword evidence="6 16" id="KW-0812">Transmembrane</keyword>
<feature type="transmembrane region" description="Helical" evidence="18">
    <location>
        <begin position="180"/>
        <end position="200"/>
    </location>
</feature>
<feature type="transmembrane region" description="Helical" evidence="18">
    <location>
        <begin position="7"/>
        <end position="25"/>
    </location>
</feature>
<dbReference type="NCBIfam" id="NF002350">
    <property type="entry name" value="PRK01315.1"/>
    <property type="match status" value="1"/>
</dbReference>
<dbReference type="GO" id="GO:0051205">
    <property type="term" value="P:protein insertion into membrane"/>
    <property type="evidence" value="ECO:0007669"/>
    <property type="project" value="TreeGrafter"/>
</dbReference>
<keyword evidence="4" id="KW-0813">Transport</keyword>
<evidence type="ECO:0000256" key="9">
    <source>
        <dbReference type="ARBA" id="ARBA00023136"/>
    </source>
</evidence>
<evidence type="ECO:0000256" key="8">
    <source>
        <dbReference type="ARBA" id="ARBA00022989"/>
    </source>
</evidence>
<keyword evidence="10" id="KW-0143">Chaperone</keyword>
<evidence type="ECO:0000256" key="2">
    <source>
        <dbReference type="ARBA" id="ARBA00010527"/>
    </source>
</evidence>
<evidence type="ECO:0000256" key="14">
    <source>
        <dbReference type="ARBA" id="ARBA00033245"/>
    </source>
</evidence>
<feature type="domain" description="Membrane insertase YidC/Oxa/ALB C-terminal" evidence="19">
    <location>
        <begin position="37"/>
        <end position="259"/>
    </location>
</feature>
<protein>
    <recommendedName>
        <fullName evidence="3">Membrane protein insertase YidC</fullName>
    </recommendedName>
    <alternativeName>
        <fullName evidence="15">Foldase YidC</fullName>
    </alternativeName>
    <alternativeName>
        <fullName evidence="14">Membrane integrase YidC</fullName>
    </alternativeName>
    <alternativeName>
        <fullName evidence="13">Membrane protein YidC</fullName>
    </alternativeName>
</protein>
<evidence type="ECO:0000259" key="19">
    <source>
        <dbReference type="Pfam" id="PF02096"/>
    </source>
</evidence>
<keyword evidence="9 18" id="KW-0472">Membrane</keyword>
<accession>A0A542SQ00</accession>
<evidence type="ECO:0000313" key="20">
    <source>
        <dbReference type="EMBL" id="TQK76686.1"/>
    </source>
</evidence>
<dbReference type="GO" id="GO:0015031">
    <property type="term" value="P:protein transport"/>
    <property type="evidence" value="ECO:0007669"/>
    <property type="project" value="UniProtKB-KW"/>
</dbReference>
<feature type="region of interest" description="Disordered" evidence="17">
    <location>
        <begin position="279"/>
        <end position="320"/>
    </location>
</feature>
<comment type="subunit">
    <text evidence="12">Interacts with the Sec translocase complex via SecD. Specifically interacts with transmembrane segments of nascent integral membrane proteins during membrane integration.</text>
</comment>
<keyword evidence="7" id="KW-0653">Protein transport</keyword>
<dbReference type="AlphaFoldDB" id="A0A542SQ00"/>
<dbReference type="PANTHER" id="PTHR12428:SF65">
    <property type="entry name" value="CYTOCHROME C OXIDASE ASSEMBLY PROTEIN COX18, MITOCHONDRIAL"/>
    <property type="match status" value="1"/>
</dbReference>
<evidence type="ECO:0000256" key="11">
    <source>
        <dbReference type="ARBA" id="ARBA00025034"/>
    </source>
</evidence>
<name>A0A542SQ00_9MICO</name>
<dbReference type="CDD" id="cd20070">
    <property type="entry name" value="5TM_YidC_Alb3"/>
    <property type="match status" value="1"/>
</dbReference>
<sequence>MWLDKILFPFEWFVAWVMFLCHWVFDALLPNSASLAWVLSIVGLVVLLRVAMIPLFVKQIRASRMQMMLQPQIQAIQKKYKGRTDAASREAMSRETMDLYKQNGTSPFASCMPILIQSPFFFSLYRVLNSLSAIADPSNPKTGIGPINAAVAASAESSTFFGAPLSSWFLQEGATTSTKVVSIILIVAMAATQFITQRQLTLKNMPPSALEGPMAQTQKIMMYTMPLVMAVSGVNFPLGVLIYWTTTNLWSTGQQFYTIRNMPAPGSEAEKRLNERRARRAAAKGITLATDTPTVIEARGQREQPVSKNRQKKKSKKRKN</sequence>
<keyword evidence="5" id="KW-1003">Cell membrane</keyword>
<evidence type="ECO:0000256" key="4">
    <source>
        <dbReference type="ARBA" id="ARBA00022448"/>
    </source>
</evidence>
<evidence type="ECO:0000256" key="1">
    <source>
        <dbReference type="ARBA" id="ARBA00004651"/>
    </source>
</evidence>
<evidence type="ECO:0000256" key="15">
    <source>
        <dbReference type="ARBA" id="ARBA00033342"/>
    </source>
</evidence>
<dbReference type="GO" id="GO:0005886">
    <property type="term" value="C:plasma membrane"/>
    <property type="evidence" value="ECO:0007669"/>
    <property type="project" value="UniProtKB-SubCell"/>
</dbReference>
<dbReference type="InterPro" id="IPR047196">
    <property type="entry name" value="YidC_ALB_C"/>
</dbReference>
<comment type="subcellular location">
    <subcellularLocation>
        <location evidence="1">Cell membrane</location>
        <topology evidence="1">Multi-pass membrane protein</topology>
    </subcellularLocation>
    <subcellularLocation>
        <location evidence="16">Membrane</location>
        <topology evidence="16">Multi-pass membrane protein</topology>
    </subcellularLocation>
</comment>
<dbReference type="Pfam" id="PF02096">
    <property type="entry name" value="60KD_IMP"/>
    <property type="match status" value="1"/>
</dbReference>
<dbReference type="GO" id="GO:0032977">
    <property type="term" value="F:membrane insertase activity"/>
    <property type="evidence" value="ECO:0007669"/>
    <property type="project" value="InterPro"/>
</dbReference>
<dbReference type="NCBIfam" id="TIGR03592">
    <property type="entry name" value="yidC_oxa1_cterm"/>
    <property type="match status" value="1"/>
</dbReference>
<evidence type="ECO:0000256" key="18">
    <source>
        <dbReference type="SAM" id="Phobius"/>
    </source>
</evidence>
<feature type="transmembrane region" description="Helical" evidence="18">
    <location>
        <begin position="37"/>
        <end position="57"/>
    </location>
</feature>
<comment type="similarity">
    <text evidence="2">Belongs to the OXA1/ALB3/YidC family. Type 1 subfamily.</text>
</comment>
<evidence type="ECO:0000256" key="3">
    <source>
        <dbReference type="ARBA" id="ARBA00015325"/>
    </source>
</evidence>